<feature type="compositionally biased region" description="Polar residues" evidence="6">
    <location>
        <begin position="39"/>
        <end position="49"/>
    </location>
</feature>
<dbReference type="PROSITE" id="PS50235">
    <property type="entry name" value="USP_3"/>
    <property type="match status" value="1"/>
</dbReference>
<feature type="region of interest" description="Disordered" evidence="6">
    <location>
        <begin position="1"/>
        <end position="101"/>
    </location>
</feature>
<feature type="region of interest" description="Disordered" evidence="6">
    <location>
        <begin position="1762"/>
        <end position="1800"/>
    </location>
</feature>
<evidence type="ECO:0000313" key="8">
    <source>
        <dbReference type="EMBL" id="KAF8684591.1"/>
    </source>
</evidence>
<feature type="region of interest" description="Disordered" evidence="6">
    <location>
        <begin position="1014"/>
        <end position="1037"/>
    </location>
</feature>
<feature type="compositionally biased region" description="Basic and acidic residues" evidence="6">
    <location>
        <begin position="17"/>
        <end position="26"/>
    </location>
</feature>
<evidence type="ECO:0000259" key="7">
    <source>
        <dbReference type="PROSITE" id="PS50235"/>
    </source>
</evidence>
<comment type="caution">
    <text evidence="8">The sequence shown here is derived from an EMBL/GenBank/DDBJ whole genome shotgun (WGS) entry which is preliminary data.</text>
</comment>
<evidence type="ECO:0000256" key="6">
    <source>
        <dbReference type="SAM" id="MobiDB-lite"/>
    </source>
</evidence>
<dbReference type="Pfam" id="PF01231">
    <property type="entry name" value="IDO"/>
    <property type="match status" value="2"/>
</dbReference>
<proteinExistence type="inferred from homology"/>
<dbReference type="GO" id="GO:0034354">
    <property type="term" value="P:'de novo' NAD+ biosynthetic process from L-tryptophan"/>
    <property type="evidence" value="ECO:0007669"/>
    <property type="project" value="TreeGrafter"/>
</dbReference>
<dbReference type="PANTHER" id="PTHR28657">
    <property type="entry name" value="INDOLEAMINE 2,3-DIOXYGENASE"/>
    <property type="match status" value="1"/>
</dbReference>
<dbReference type="Pfam" id="PF13446">
    <property type="entry name" value="RPT"/>
    <property type="match status" value="2"/>
</dbReference>
<dbReference type="Pfam" id="PF00443">
    <property type="entry name" value="UCH"/>
    <property type="match status" value="1"/>
</dbReference>
<comment type="similarity">
    <text evidence="1">Belongs to the indoleamine 2,3-dioxygenase family.</text>
</comment>
<feature type="domain" description="USP" evidence="7">
    <location>
        <begin position="814"/>
        <end position="1366"/>
    </location>
</feature>
<organism evidence="8 9">
    <name type="scientific">Rhizoctonia solani</name>
    <dbReference type="NCBI Taxonomy" id="456999"/>
    <lineage>
        <taxon>Eukaryota</taxon>
        <taxon>Fungi</taxon>
        <taxon>Dikarya</taxon>
        <taxon>Basidiomycota</taxon>
        <taxon>Agaricomycotina</taxon>
        <taxon>Agaricomycetes</taxon>
        <taxon>Cantharellales</taxon>
        <taxon>Ceratobasidiaceae</taxon>
        <taxon>Rhizoctonia</taxon>
    </lineage>
</organism>
<dbReference type="GO" id="GO:0033754">
    <property type="term" value="F:indoleamine 2,3-dioxygenase activity"/>
    <property type="evidence" value="ECO:0007669"/>
    <property type="project" value="TreeGrafter"/>
</dbReference>
<dbReference type="GO" id="GO:0016579">
    <property type="term" value="P:protein deubiquitination"/>
    <property type="evidence" value="ECO:0007669"/>
    <property type="project" value="InterPro"/>
</dbReference>
<dbReference type="GO" id="GO:0019441">
    <property type="term" value="P:L-tryptophan catabolic process to kynurenine"/>
    <property type="evidence" value="ECO:0007669"/>
    <property type="project" value="InterPro"/>
</dbReference>
<evidence type="ECO:0000256" key="5">
    <source>
        <dbReference type="SAM" id="Coils"/>
    </source>
</evidence>
<feature type="coiled-coil region" evidence="5">
    <location>
        <begin position="1261"/>
        <end position="1288"/>
    </location>
</feature>
<dbReference type="InterPro" id="IPR028889">
    <property type="entry name" value="USP"/>
</dbReference>
<dbReference type="InterPro" id="IPR018200">
    <property type="entry name" value="USP_CS"/>
</dbReference>
<feature type="compositionally biased region" description="Polar residues" evidence="6">
    <location>
        <begin position="1"/>
        <end position="11"/>
    </location>
</feature>
<dbReference type="PANTHER" id="PTHR28657:SF5">
    <property type="entry name" value="INDOLEAMINE 2,3-DIOXYGENASE"/>
    <property type="match status" value="1"/>
</dbReference>
<dbReference type="Gene3D" id="1.20.58.480">
    <property type="match status" value="1"/>
</dbReference>
<feature type="compositionally biased region" description="Polar residues" evidence="6">
    <location>
        <begin position="961"/>
        <end position="974"/>
    </location>
</feature>
<evidence type="ECO:0000256" key="3">
    <source>
        <dbReference type="ARBA" id="ARBA00023004"/>
    </source>
</evidence>
<sequence>MTQVDPSSKPATPTDVPKSEEKKLVEAKSTAVTAKPLDPTTTGEPQIDTTPLADPKANPDYRPPELVSNTTPKVSFDPTTGGVWQDADSGAMGWGQGQTNDWNKANDDWIRNAKDWETEPGTFGASQWAAQDATAADWGMDTAEIARWWDPQLNQRKPGPGVIAPRAIEMMHNSDHVLYEVTISGNPTPEPQASSALSPKSSVSSTLGALNSPAVGSMPLASPTPGPAPSLPSTSAEPTQAPEPAVPHVLPTDEELRDATPHPAALYCRKHHGWVVLFVSTTSATASHLAAHWCSDPDKKALLSKLPDPSLRTNKDCLDPDASSEWPLSSSTEHKMHHFHKYPNCVAGSGLFPALKRPSTGTKANGDVEMATGSQTQDTQNGFRSGWEQATPAEHLDLYLCCQCKTQILCTPGGSVIPCITPLSSIEGFVQDRSANPKPGQTKEQSALGALEMLLRIVEEPLWIGNNKALPVSGKVFSAKVGWTEHTQRIFEAIGFTIEDNRLAPPLLDATTPEGRASRLKLLRVWVEIGAVIADLTARNPKLVSARKNCIRVKNSREGLAERLGSNPDKIPRVEDLRVLSTIPTRVWDDLGITGSTATPAVVDFAYHAQLRCDPAETPTYYDAIETLSRQSQFPNVSAVQSLVAVEASKGRWSITELQAAAGKLGFGTENIIGSEYIPEDTDDDYIFSAFQAARKLASADPAKRSEIERSLRILAESRASEVLMKRYDEIMAPNYMDTDEAYRVLEVSRDVDDDTLVVVYQVRIDDSPYSKDRMKAALTRVAEDRNSTRLKELVDTGIDPGKAAVVVPQDFPRGLHQLGNTCYLNSLLQYFYTIKELREVIESGSFDLETPISEEDLMKHRIGGRLVTRREVERSKKFVKLLSGLFMQMMCADDAAITPEIELAKLALVTSKDEEEEDAAEQSVTAEPSEITAKIDGAPEPALAEKPDEAMETQPIEQPEANQAQDTIMQSRPASPPSTIKDGDEDMQLATSTEDDKAQDGDDGDSMVVEMGDDPPSTAEEVEVMPSRKKSTMVPDSGAMMFGKQHDVSEVFDNCMFQIETALRFENPASSEEAGSGTIKKLFYGKLLQRLSPIIDPTSSPTTSKRMATVHEKEDLFSHLLVNVSDEGFDLYDGLSGYFEDEVEHGGRRSRMEVSLLDLPPILQIQLQRVQFNRETMQAFKSNAYIKFEETLLLDRFLANMDPVKKAQSKNIELELAACRERLRALGQVDSNKLTASIDGAKKFLYSIKDEHVDVDDELLAHLKEEVISIEEEIADKRTRCQQLKEQLEAFWKDEREAEYHLASVFIHRGTSPSFGHYFFYARHLPGKPDEWFKYNDSEVIAVPKDEVLADGTGSTANPYLYSISHLTGFAPPKSKAPAVKFSSPSLDPWLDVSLKIATLLTESNEAFRSAVEKLPLLAVPDSAPIEEWRLAYTVLSTVAAAYIWGKDPESGIVDKLPYAIACPLQDVADALGVEPGLTYIVGGIWNHQYREERSSEEDGQLDTIVSFTDAPDETHFNLTTLRVERAGGDGLLQGLIVSQLVARAIRLTMSASHNHNSHDHGPHSHQTPGNLMSLDEVHQAMADAFHKMETSISQCTVELSKMRNGCGVDFFYNKLRPFLGGFGSHPSQPNGVFYPSSPDGTKGEWLKLSGATAGQSSLFQAFDTLLMVVHPNNQDQGPFAKKMRKAMPASHVQFLETIPTLPSIRGYIQSLLSKPESSPGERAVIGGYNATVRELEGFRNEHIKIVTLYVIGPARRAQQTTAGGAEDDSQMRGTGGSNLARLLKGMRDDTKRTTLERE</sequence>
<dbReference type="SUPFAM" id="SSF140959">
    <property type="entry name" value="Indolic compounds 2,3-dioxygenase-like"/>
    <property type="match status" value="1"/>
</dbReference>
<keyword evidence="5" id="KW-0175">Coiled coil</keyword>
<dbReference type="PROSITE" id="PS00973">
    <property type="entry name" value="USP_2"/>
    <property type="match status" value="1"/>
</dbReference>
<dbReference type="SUPFAM" id="SSF54001">
    <property type="entry name" value="Cysteine proteinases"/>
    <property type="match status" value="1"/>
</dbReference>
<evidence type="ECO:0000256" key="2">
    <source>
        <dbReference type="ARBA" id="ARBA00022723"/>
    </source>
</evidence>
<feature type="region of interest" description="Disordered" evidence="6">
    <location>
        <begin position="913"/>
        <end position="939"/>
    </location>
</feature>
<reference evidence="8" key="1">
    <citation type="submission" date="2020-09" db="EMBL/GenBank/DDBJ databases">
        <title>Comparative genome analyses of four rice-infecting Rhizoctonia solani isolates reveal extensive enrichment of homogalacturonan modification genes.</title>
        <authorList>
            <person name="Lee D.-Y."/>
            <person name="Jeon J."/>
            <person name="Kim K.-T."/>
            <person name="Cheong K."/>
            <person name="Song H."/>
            <person name="Choi G."/>
            <person name="Ko J."/>
            <person name="Opiyo S.O."/>
            <person name="Zuo S."/>
            <person name="Madhav S."/>
            <person name="Lee Y.-H."/>
            <person name="Wang G.-L."/>
        </authorList>
    </citation>
    <scope>NUCLEOTIDE SEQUENCE</scope>
    <source>
        <strain evidence="8">AG1-IA YN-7</strain>
    </source>
</reference>
<feature type="compositionally biased region" description="Basic and acidic residues" evidence="6">
    <location>
        <begin position="1787"/>
        <end position="1800"/>
    </location>
</feature>
<accession>A0A8H7HFA1</accession>
<feature type="compositionally biased region" description="Low complexity" evidence="6">
    <location>
        <begin position="194"/>
        <end position="205"/>
    </location>
</feature>
<evidence type="ECO:0000256" key="1">
    <source>
        <dbReference type="ARBA" id="ARBA00007119"/>
    </source>
</evidence>
<gene>
    <name evidence="8" type="ORF">RHS04_01157</name>
</gene>
<keyword evidence="3 4" id="KW-0408">Iron</keyword>
<feature type="region of interest" description="Disordered" evidence="6">
    <location>
        <begin position="182"/>
        <end position="247"/>
    </location>
</feature>
<dbReference type="EMBL" id="JACYCC010000025">
    <property type="protein sequence ID" value="KAF8684591.1"/>
    <property type="molecule type" value="Genomic_DNA"/>
</dbReference>
<dbReference type="InterPro" id="IPR038765">
    <property type="entry name" value="Papain-like_cys_pep_sf"/>
</dbReference>
<feature type="region of interest" description="Disordered" evidence="6">
    <location>
        <begin position="959"/>
        <end position="985"/>
    </location>
</feature>
<dbReference type="InterPro" id="IPR037217">
    <property type="entry name" value="Trp/Indoleamine_2_3_dOase-like"/>
</dbReference>
<dbReference type="Proteomes" id="UP000650582">
    <property type="component" value="Unassembled WGS sequence"/>
</dbReference>
<dbReference type="GO" id="GO:0020037">
    <property type="term" value="F:heme binding"/>
    <property type="evidence" value="ECO:0007669"/>
    <property type="project" value="InterPro"/>
</dbReference>
<dbReference type="GO" id="GO:0005737">
    <property type="term" value="C:cytoplasm"/>
    <property type="evidence" value="ECO:0007669"/>
    <property type="project" value="TreeGrafter"/>
</dbReference>
<dbReference type="PROSITE" id="PS00972">
    <property type="entry name" value="USP_1"/>
    <property type="match status" value="1"/>
</dbReference>
<evidence type="ECO:0000256" key="4">
    <source>
        <dbReference type="PIRSR" id="PIRSR600898-1"/>
    </source>
</evidence>
<dbReference type="GO" id="GO:0004843">
    <property type="term" value="F:cysteine-type deubiquitinase activity"/>
    <property type="evidence" value="ECO:0007669"/>
    <property type="project" value="InterPro"/>
</dbReference>
<dbReference type="GO" id="GO:0046872">
    <property type="term" value="F:metal ion binding"/>
    <property type="evidence" value="ECO:0007669"/>
    <property type="project" value="UniProtKB-KW"/>
</dbReference>
<evidence type="ECO:0000313" key="9">
    <source>
        <dbReference type="Proteomes" id="UP000650582"/>
    </source>
</evidence>
<dbReference type="InterPro" id="IPR000898">
    <property type="entry name" value="Indolamine_dOase"/>
</dbReference>
<dbReference type="InterPro" id="IPR001394">
    <property type="entry name" value="Peptidase_C19_UCH"/>
</dbReference>
<dbReference type="InterPro" id="IPR025305">
    <property type="entry name" value="UCH_repeat_domain"/>
</dbReference>
<dbReference type="Gene3D" id="3.90.70.10">
    <property type="entry name" value="Cysteine proteinases"/>
    <property type="match status" value="2"/>
</dbReference>
<feature type="binding site" description="proximal binding residue" evidence="4">
    <location>
        <position position="1744"/>
    </location>
    <ligand>
        <name>heme b</name>
        <dbReference type="ChEBI" id="CHEBI:60344"/>
    </ligand>
    <ligandPart>
        <name>Fe</name>
        <dbReference type="ChEBI" id="CHEBI:18248"/>
    </ligandPart>
</feature>
<feature type="compositionally biased region" description="Polar residues" evidence="6">
    <location>
        <begin position="183"/>
        <end position="193"/>
    </location>
</feature>
<keyword evidence="2 4" id="KW-0479">Metal-binding</keyword>
<name>A0A8H7HFA1_9AGAM</name>
<keyword evidence="4" id="KW-0349">Heme</keyword>
<protein>
    <submittedName>
        <fullName evidence="8">Peptidase C19 family</fullName>
    </submittedName>
</protein>